<dbReference type="Proteomes" id="UP000324065">
    <property type="component" value="Unassembled WGS sequence"/>
</dbReference>
<feature type="transmembrane region" description="Helical" evidence="1">
    <location>
        <begin position="54"/>
        <end position="75"/>
    </location>
</feature>
<proteinExistence type="predicted"/>
<name>A0A5M6IAR3_9PROT</name>
<accession>A0A5M6IAR3</accession>
<dbReference type="AlphaFoldDB" id="A0A5M6IAR3"/>
<organism evidence="2 3">
    <name type="scientific">Roseospira marina</name>
    <dbReference type="NCBI Taxonomy" id="140057"/>
    <lineage>
        <taxon>Bacteria</taxon>
        <taxon>Pseudomonadati</taxon>
        <taxon>Pseudomonadota</taxon>
        <taxon>Alphaproteobacteria</taxon>
        <taxon>Rhodospirillales</taxon>
        <taxon>Rhodospirillaceae</taxon>
        <taxon>Roseospira</taxon>
    </lineage>
</organism>
<keyword evidence="1" id="KW-0812">Transmembrane</keyword>
<evidence type="ECO:0000256" key="1">
    <source>
        <dbReference type="SAM" id="Phobius"/>
    </source>
</evidence>
<reference evidence="2 3" key="1">
    <citation type="submission" date="2019-09" db="EMBL/GenBank/DDBJ databases">
        <title>Genome sequence of Roseospira marina, one of the more divergent members of the non-sulfur purple photosynthetic bacterial family, the Rhodospirillaceae.</title>
        <authorList>
            <person name="Meyer T."/>
            <person name="Kyndt J."/>
        </authorList>
    </citation>
    <scope>NUCLEOTIDE SEQUENCE [LARGE SCALE GENOMIC DNA]</scope>
    <source>
        <strain evidence="2 3">DSM 15113</strain>
    </source>
</reference>
<sequence>MTAPQPDPPPDPPAPRRTVDPVNIGCNVLFGLLLLIPAGALLAAGLMAVASLPLMVALFPTAITLGSLALLVLYIRHRRARRGRNPGGR</sequence>
<feature type="transmembrane region" description="Helical" evidence="1">
    <location>
        <begin position="26"/>
        <end position="48"/>
    </location>
</feature>
<dbReference type="EMBL" id="VWPJ01000014">
    <property type="protein sequence ID" value="KAA5604809.1"/>
    <property type="molecule type" value="Genomic_DNA"/>
</dbReference>
<dbReference type="RefSeq" id="WP_150063141.1">
    <property type="nucleotide sequence ID" value="NZ_JACHII010000004.1"/>
</dbReference>
<evidence type="ECO:0000313" key="3">
    <source>
        <dbReference type="Proteomes" id="UP000324065"/>
    </source>
</evidence>
<protein>
    <submittedName>
        <fullName evidence="2">Uncharacterized protein</fullName>
    </submittedName>
</protein>
<keyword evidence="1" id="KW-0472">Membrane</keyword>
<keyword evidence="3" id="KW-1185">Reference proteome</keyword>
<comment type="caution">
    <text evidence="2">The sequence shown here is derived from an EMBL/GenBank/DDBJ whole genome shotgun (WGS) entry which is preliminary data.</text>
</comment>
<gene>
    <name evidence="2" type="ORF">F1188_14465</name>
</gene>
<evidence type="ECO:0000313" key="2">
    <source>
        <dbReference type="EMBL" id="KAA5604809.1"/>
    </source>
</evidence>
<keyword evidence="1" id="KW-1133">Transmembrane helix</keyword>